<evidence type="ECO:0000256" key="3">
    <source>
        <dbReference type="ARBA" id="ARBA00022452"/>
    </source>
</evidence>
<feature type="domain" description="TonB-dependent receptor plug" evidence="10">
    <location>
        <begin position="46"/>
        <end position="152"/>
    </location>
</feature>
<evidence type="ECO:0000256" key="1">
    <source>
        <dbReference type="ARBA" id="ARBA00004571"/>
    </source>
</evidence>
<evidence type="ECO:0000256" key="2">
    <source>
        <dbReference type="ARBA" id="ARBA00022448"/>
    </source>
</evidence>
<dbReference type="InterPro" id="IPR037066">
    <property type="entry name" value="Plug_dom_sf"/>
</dbReference>
<dbReference type="EMBL" id="JAKLWS010000012">
    <property type="protein sequence ID" value="MCG2589043.1"/>
    <property type="molecule type" value="Genomic_DNA"/>
</dbReference>
<organism evidence="11 12">
    <name type="scientific">Rhodohalobacter sulfatireducens</name>
    <dbReference type="NCBI Taxonomy" id="2911366"/>
    <lineage>
        <taxon>Bacteria</taxon>
        <taxon>Pseudomonadati</taxon>
        <taxon>Balneolota</taxon>
        <taxon>Balneolia</taxon>
        <taxon>Balneolales</taxon>
        <taxon>Balneolaceae</taxon>
        <taxon>Rhodohalobacter</taxon>
    </lineage>
</organism>
<evidence type="ECO:0000313" key="11">
    <source>
        <dbReference type="EMBL" id="MCG2589043.1"/>
    </source>
</evidence>
<comment type="caution">
    <text evidence="11">The sequence shown here is derived from an EMBL/GenBank/DDBJ whole genome shotgun (WGS) entry which is preliminary data.</text>
</comment>
<keyword evidence="4 8" id="KW-0812">Transmembrane</keyword>
<evidence type="ECO:0000256" key="7">
    <source>
        <dbReference type="ARBA" id="ARBA00023237"/>
    </source>
</evidence>
<dbReference type="InterPro" id="IPR036942">
    <property type="entry name" value="Beta-barrel_TonB_sf"/>
</dbReference>
<sequence length="657" mass="73411">MRKLQIRTCSLVLLLITLTTSSAFAQITMELDSIEVTATRIPTLIKESGKSVSIITHEDIQAMPVTSVDELLQSLPGVNLNSRNAFGVQADIGMRGSTFAQVLVLVDGIRINDPLTAHFNNNIPVSMSEIERIEIIRGPAATSYGADAVGGIIHIKTRTFVNGSDTTRKFSSSGNIGYGEHSLFLTDAGFHGQLDKLQISGGIKTSISEGQTFQNPNFGQVESADQTYRNDFNLQTYTLSAAYQFSDKWRLYSRVGFDERDFSAKYFYTGSTFDESYEETESVWTQLALSRTGEMHQTDLNMGYRNGSDYFLFNPALPANEHTTGQYAFSLNHGINLDNDLRLSIGTQGFHKTIESTDRGNHENSSIGFYTILSKQLTEHLKGTASARLEYDENFGTEFLPQVSLAYPLENVSFRSSFGKAIRAGDFTERFVSTQIKDLSPGRNLGNADLEAETSYTIDFGVDIYPYDGLTISNTAFYRTSDNLIDYTVTNSNSISNSDKLQPDAEYYYATNVSDSRTFGVESLIGKYFALANSRFLHAEVNYTYLYTTNDAGDVSKYIANHPKHDLSFILSYQGEYFDVTSTSHLIKRNSESLSAINGRIQSDYFLSHLKVEAMPFSKNRVSFYMKVHNLLDTDYQEILGAQMPGRWVMAGLQWNI</sequence>
<gene>
    <name evidence="11" type="ORF">L6773_10720</name>
</gene>
<dbReference type="InterPro" id="IPR010916">
    <property type="entry name" value="TonB_box_CS"/>
</dbReference>
<dbReference type="Pfam" id="PF07715">
    <property type="entry name" value="Plug"/>
    <property type="match status" value="1"/>
</dbReference>
<keyword evidence="2 8" id="KW-0813">Transport</keyword>
<dbReference type="PANTHER" id="PTHR30069">
    <property type="entry name" value="TONB-DEPENDENT OUTER MEMBRANE RECEPTOR"/>
    <property type="match status" value="1"/>
</dbReference>
<name>A0ABS9KDZ0_9BACT</name>
<dbReference type="RefSeq" id="WP_237854286.1">
    <property type="nucleotide sequence ID" value="NZ_JAKLWS010000012.1"/>
</dbReference>
<evidence type="ECO:0000256" key="8">
    <source>
        <dbReference type="PROSITE-ProRule" id="PRU01360"/>
    </source>
</evidence>
<comment type="subcellular location">
    <subcellularLocation>
        <location evidence="1 8">Cell outer membrane</location>
        <topology evidence="1 8">Multi-pass membrane protein</topology>
    </subcellularLocation>
</comment>
<dbReference type="CDD" id="cd01347">
    <property type="entry name" value="ligand_gated_channel"/>
    <property type="match status" value="1"/>
</dbReference>
<dbReference type="InterPro" id="IPR039426">
    <property type="entry name" value="TonB-dep_rcpt-like"/>
</dbReference>
<evidence type="ECO:0000256" key="5">
    <source>
        <dbReference type="ARBA" id="ARBA00022729"/>
    </source>
</evidence>
<dbReference type="InterPro" id="IPR012910">
    <property type="entry name" value="Plug_dom"/>
</dbReference>
<proteinExistence type="inferred from homology"/>
<dbReference type="SUPFAM" id="SSF56935">
    <property type="entry name" value="Porins"/>
    <property type="match status" value="1"/>
</dbReference>
<keyword evidence="5 9" id="KW-0732">Signal</keyword>
<reference evidence="11" key="2">
    <citation type="submission" date="2024-05" db="EMBL/GenBank/DDBJ databases">
        <title>Rhodohalobacter halophilus gen. nov., sp. nov., a moderately halophilic member of the family Balneolaceae.</title>
        <authorList>
            <person name="Xia J."/>
        </authorList>
    </citation>
    <scope>NUCLEOTIDE SEQUENCE</scope>
    <source>
        <strain evidence="11">WB101</strain>
    </source>
</reference>
<evidence type="ECO:0000313" key="12">
    <source>
        <dbReference type="Proteomes" id="UP001165366"/>
    </source>
</evidence>
<keyword evidence="7 8" id="KW-0998">Cell outer membrane</keyword>
<evidence type="ECO:0000256" key="4">
    <source>
        <dbReference type="ARBA" id="ARBA00022692"/>
    </source>
</evidence>
<comment type="similarity">
    <text evidence="8">Belongs to the TonB-dependent receptor family.</text>
</comment>
<dbReference type="PROSITE" id="PS52016">
    <property type="entry name" value="TONB_DEPENDENT_REC_3"/>
    <property type="match status" value="1"/>
</dbReference>
<dbReference type="PROSITE" id="PS00430">
    <property type="entry name" value="TONB_DEPENDENT_REC_1"/>
    <property type="match status" value="1"/>
</dbReference>
<protein>
    <submittedName>
        <fullName evidence="11">TonB-dependent receptor</fullName>
    </submittedName>
</protein>
<evidence type="ECO:0000256" key="9">
    <source>
        <dbReference type="SAM" id="SignalP"/>
    </source>
</evidence>
<dbReference type="Gene3D" id="2.40.170.20">
    <property type="entry name" value="TonB-dependent receptor, beta-barrel domain"/>
    <property type="match status" value="1"/>
</dbReference>
<dbReference type="Proteomes" id="UP001165366">
    <property type="component" value="Unassembled WGS sequence"/>
</dbReference>
<dbReference type="Gene3D" id="2.170.130.10">
    <property type="entry name" value="TonB-dependent receptor, plug domain"/>
    <property type="match status" value="1"/>
</dbReference>
<evidence type="ECO:0000256" key="6">
    <source>
        <dbReference type="ARBA" id="ARBA00023136"/>
    </source>
</evidence>
<keyword evidence="12" id="KW-1185">Reference proteome</keyword>
<feature type="chain" id="PRO_5045640894" evidence="9">
    <location>
        <begin position="26"/>
        <end position="657"/>
    </location>
</feature>
<accession>A0ABS9KDZ0</accession>
<dbReference type="PANTHER" id="PTHR30069:SF29">
    <property type="entry name" value="HEMOGLOBIN AND HEMOGLOBIN-HAPTOGLOBIN-BINDING PROTEIN 1-RELATED"/>
    <property type="match status" value="1"/>
</dbReference>
<keyword evidence="6 8" id="KW-0472">Membrane</keyword>
<evidence type="ECO:0000259" key="10">
    <source>
        <dbReference type="Pfam" id="PF07715"/>
    </source>
</evidence>
<keyword evidence="11" id="KW-0675">Receptor</keyword>
<keyword evidence="3 8" id="KW-1134">Transmembrane beta strand</keyword>
<feature type="signal peptide" evidence="9">
    <location>
        <begin position="1"/>
        <end position="25"/>
    </location>
</feature>
<reference evidence="11" key="1">
    <citation type="submission" date="2022-01" db="EMBL/GenBank/DDBJ databases">
        <authorList>
            <person name="Wang Y."/>
        </authorList>
    </citation>
    <scope>NUCLEOTIDE SEQUENCE</scope>
    <source>
        <strain evidence="11">WB101</strain>
    </source>
</reference>